<feature type="repeat" description="RCC1" evidence="2">
    <location>
        <begin position="50"/>
        <end position="114"/>
    </location>
</feature>
<dbReference type="PROSITE" id="PS50012">
    <property type="entry name" value="RCC1_3"/>
    <property type="match status" value="2"/>
</dbReference>
<comment type="caution">
    <text evidence="3">The sequence shown here is derived from an EMBL/GenBank/DDBJ whole genome shotgun (WGS) entry which is preliminary data.</text>
</comment>
<gene>
    <name evidence="3" type="ORF">MNOR_LOCUS16547</name>
</gene>
<evidence type="ECO:0000256" key="2">
    <source>
        <dbReference type="PROSITE-ProRule" id="PRU00235"/>
    </source>
</evidence>
<dbReference type="InterPro" id="IPR051625">
    <property type="entry name" value="Signaling_Regulatory_Domain"/>
</dbReference>
<keyword evidence="4" id="KW-1185">Reference proteome</keyword>
<feature type="non-terminal residue" evidence="3">
    <location>
        <position position="209"/>
    </location>
</feature>
<dbReference type="Proteomes" id="UP001497623">
    <property type="component" value="Unassembled WGS sequence"/>
</dbReference>
<feature type="non-terminal residue" evidence="3">
    <location>
        <position position="1"/>
    </location>
</feature>
<evidence type="ECO:0000313" key="3">
    <source>
        <dbReference type="EMBL" id="CAL4099634.1"/>
    </source>
</evidence>
<dbReference type="EMBL" id="CAXKWB010010929">
    <property type="protein sequence ID" value="CAL4099634.1"/>
    <property type="molecule type" value="Genomic_DNA"/>
</dbReference>
<keyword evidence="1" id="KW-0677">Repeat</keyword>
<dbReference type="InterPro" id="IPR000408">
    <property type="entry name" value="Reg_chr_condens"/>
</dbReference>
<dbReference type="InterPro" id="IPR009091">
    <property type="entry name" value="RCC1/BLIP-II"/>
</dbReference>
<evidence type="ECO:0000313" key="4">
    <source>
        <dbReference type="Proteomes" id="UP001497623"/>
    </source>
</evidence>
<dbReference type="Gene3D" id="2.130.10.30">
    <property type="entry name" value="Regulator of chromosome condensation 1/beta-lactamase-inhibitor protein II"/>
    <property type="match status" value="1"/>
</dbReference>
<evidence type="ECO:0000256" key="1">
    <source>
        <dbReference type="ARBA" id="ARBA00022737"/>
    </source>
</evidence>
<protein>
    <submittedName>
        <fullName evidence="3">Uncharacterized protein</fullName>
    </submittedName>
</protein>
<dbReference type="PANTHER" id="PTHR22872">
    <property type="entry name" value="BTK-BINDING PROTEIN-RELATED"/>
    <property type="match status" value="1"/>
</dbReference>
<sequence>TFGHGRYGQLGHSNFNDVSVPRTVLDLCGSKVTQLACGRGHTVVFIPSRGQLYSFGQGMSGQLGTKNLHNSNTPQVVLGPWQSHEAAKHYDPNVHTYVKEVFAGGDATFATVMKEFGASEDYCLKLPLKAPLLIEEETINQMSSLGEEDMVDDDLFTSIETTFSSSACWNMAFEKSVTSKHSHNIDYRIAESAIAKLGRLQKNSLDDMV</sequence>
<dbReference type="SUPFAM" id="SSF50985">
    <property type="entry name" value="RCC1/BLIP-II"/>
    <property type="match status" value="1"/>
</dbReference>
<feature type="repeat" description="RCC1" evidence="2">
    <location>
        <begin position="1"/>
        <end position="48"/>
    </location>
</feature>
<organism evidence="3 4">
    <name type="scientific">Meganyctiphanes norvegica</name>
    <name type="common">Northern krill</name>
    <name type="synonym">Thysanopoda norvegica</name>
    <dbReference type="NCBI Taxonomy" id="48144"/>
    <lineage>
        <taxon>Eukaryota</taxon>
        <taxon>Metazoa</taxon>
        <taxon>Ecdysozoa</taxon>
        <taxon>Arthropoda</taxon>
        <taxon>Crustacea</taxon>
        <taxon>Multicrustacea</taxon>
        <taxon>Malacostraca</taxon>
        <taxon>Eumalacostraca</taxon>
        <taxon>Eucarida</taxon>
        <taxon>Euphausiacea</taxon>
        <taxon>Euphausiidae</taxon>
        <taxon>Meganyctiphanes</taxon>
    </lineage>
</organism>
<reference evidence="3 4" key="1">
    <citation type="submission" date="2024-05" db="EMBL/GenBank/DDBJ databases">
        <authorList>
            <person name="Wallberg A."/>
        </authorList>
    </citation>
    <scope>NUCLEOTIDE SEQUENCE [LARGE SCALE GENOMIC DNA]</scope>
</reference>
<dbReference type="Pfam" id="PF00415">
    <property type="entry name" value="RCC1"/>
    <property type="match status" value="2"/>
</dbReference>
<dbReference type="AlphaFoldDB" id="A0AAV2QSY6"/>
<proteinExistence type="predicted"/>
<accession>A0AAV2QSY6</accession>
<name>A0AAV2QSY6_MEGNR</name>